<evidence type="ECO:0000313" key="2">
    <source>
        <dbReference type="EMBL" id="QNM05180.1"/>
    </source>
</evidence>
<evidence type="ECO:0000259" key="1">
    <source>
        <dbReference type="PROSITE" id="PS51831"/>
    </source>
</evidence>
<protein>
    <submittedName>
        <fullName evidence="2">HD domain-containing protein</fullName>
    </submittedName>
</protein>
<dbReference type="KEGG" id="qdo:H9Q78_12135"/>
<dbReference type="NCBIfam" id="TIGR00277">
    <property type="entry name" value="HDIG"/>
    <property type="match status" value="1"/>
</dbReference>
<proteinExistence type="predicted"/>
<dbReference type="PROSITE" id="PS51831">
    <property type="entry name" value="HD"/>
    <property type="match status" value="1"/>
</dbReference>
<evidence type="ECO:0000313" key="3">
    <source>
        <dbReference type="Proteomes" id="UP000515823"/>
    </source>
</evidence>
<dbReference type="Pfam" id="PF01966">
    <property type="entry name" value="HD"/>
    <property type="match status" value="1"/>
</dbReference>
<organism evidence="2 3">
    <name type="scientific">Qiania dongpingensis</name>
    <dbReference type="NCBI Taxonomy" id="2763669"/>
    <lineage>
        <taxon>Bacteria</taxon>
        <taxon>Bacillati</taxon>
        <taxon>Bacillota</taxon>
        <taxon>Clostridia</taxon>
        <taxon>Lachnospirales</taxon>
        <taxon>Lachnospiraceae</taxon>
        <taxon>Qiania</taxon>
    </lineage>
</organism>
<dbReference type="InterPro" id="IPR006675">
    <property type="entry name" value="HDIG_dom"/>
</dbReference>
<dbReference type="SUPFAM" id="SSF109604">
    <property type="entry name" value="HD-domain/PDEase-like"/>
    <property type="match status" value="1"/>
</dbReference>
<feature type="domain" description="HD" evidence="1">
    <location>
        <begin position="33"/>
        <end position="137"/>
    </location>
</feature>
<dbReference type="Proteomes" id="UP000515823">
    <property type="component" value="Chromosome"/>
</dbReference>
<sequence>MERVNQIIQHETFIRELKKLSRLERDRVYCRHDIDHLLSVARVAYITALEEELTVRKEMIYAAALLHDIGRASQYETGIPHDRAGALLAETVLKDCGFDEDETAEILDAVGRHRSKSEAEERPLARLLYAADKKSRACFACKVQASCNWPLEKKNFNIKR</sequence>
<dbReference type="RefSeq" id="WP_249301991.1">
    <property type="nucleotide sequence ID" value="NZ_CP060634.1"/>
</dbReference>
<dbReference type="Gene3D" id="1.10.3210.10">
    <property type="entry name" value="Hypothetical protein af1432"/>
    <property type="match status" value="1"/>
</dbReference>
<name>A0A7G9G2Z8_9FIRM</name>
<gene>
    <name evidence="2" type="ORF">H9Q78_12135</name>
</gene>
<dbReference type="AlphaFoldDB" id="A0A7G9G2Z8"/>
<reference evidence="2 3" key="1">
    <citation type="submission" date="2020-08" db="EMBL/GenBank/DDBJ databases">
        <authorList>
            <person name="Liu C."/>
            <person name="Sun Q."/>
        </authorList>
    </citation>
    <scope>NUCLEOTIDE SEQUENCE [LARGE SCALE GENOMIC DNA]</scope>
    <source>
        <strain evidence="2 3">NSJ-38</strain>
    </source>
</reference>
<accession>A0A7G9G2Z8</accession>
<keyword evidence="3" id="KW-1185">Reference proteome</keyword>
<dbReference type="SMART" id="SM00471">
    <property type="entry name" value="HDc"/>
    <property type="match status" value="1"/>
</dbReference>
<dbReference type="InterPro" id="IPR003607">
    <property type="entry name" value="HD/PDEase_dom"/>
</dbReference>
<dbReference type="EMBL" id="CP060634">
    <property type="protein sequence ID" value="QNM05180.1"/>
    <property type="molecule type" value="Genomic_DNA"/>
</dbReference>
<dbReference type="InterPro" id="IPR006674">
    <property type="entry name" value="HD_domain"/>
</dbReference>